<organism evidence="2 3">
    <name type="scientific">Lachancea mirantina</name>
    <dbReference type="NCBI Taxonomy" id="1230905"/>
    <lineage>
        <taxon>Eukaryota</taxon>
        <taxon>Fungi</taxon>
        <taxon>Dikarya</taxon>
        <taxon>Ascomycota</taxon>
        <taxon>Saccharomycotina</taxon>
        <taxon>Saccharomycetes</taxon>
        <taxon>Saccharomycetales</taxon>
        <taxon>Saccharomycetaceae</taxon>
        <taxon>Lachancea</taxon>
    </lineage>
</organism>
<dbReference type="STRING" id="1230905.A0A1G4JEG2"/>
<dbReference type="PANTHER" id="PTHR36424:SF1">
    <property type="entry name" value="LOW AFFINITY K(+) TRANSPORTER 1-RELATED"/>
    <property type="match status" value="1"/>
</dbReference>
<keyword evidence="3" id="KW-1185">Reference proteome</keyword>
<name>A0A1G4JEG2_9SACH</name>
<dbReference type="InterPro" id="IPR031606">
    <property type="entry name" value="Kch1/2"/>
</dbReference>
<dbReference type="PANTHER" id="PTHR36424">
    <property type="entry name" value="PHEROMONE-REGULATED MEMBRANE PROTEIN 6"/>
    <property type="match status" value="1"/>
</dbReference>
<gene>
    <name evidence="2" type="ORF">LAMI_0D10330G</name>
</gene>
<evidence type="ECO:0000313" key="3">
    <source>
        <dbReference type="Proteomes" id="UP000191024"/>
    </source>
</evidence>
<proteinExistence type="predicted"/>
<evidence type="ECO:0000313" key="2">
    <source>
        <dbReference type="EMBL" id="SCU88500.1"/>
    </source>
</evidence>
<feature type="transmembrane region" description="Helical" evidence="1">
    <location>
        <begin position="31"/>
        <end position="50"/>
    </location>
</feature>
<accession>A0A1G4JEG2</accession>
<keyword evidence="1" id="KW-0472">Membrane</keyword>
<protein>
    <submittedName>
        <fullName evidence="2">LAMI_0D10330g1_1</fullName>
    </submittedName>
</protein>
<feature type="transmembrane region" description="Helical" evidence="1">
    <location>
        <begin position="213"/>
        <end position="246"/>
    </location>
</feature>
<dbReference type="EMBL" id="LT598463">
    <property type="protein sequence ID" value="SCU88500.1"/>
    <property type="molecule type" value="Genomic_DNA"/>
</dbReference>
<reference evidence="2 3" key="1">
    <citation type="submission" date="2016-03" db="EMBL/GenBank/DDBJ databases">
        <authorList>
            <person name="Devillers H."/>
        </authorList>
    </citation>
    <scope>NUCLEOTIDE SEQUENCE [LARGE SCALE GENOMIC DNA]</scope>
    <source>
        <strain evidence="2">CBS 11717</strain>
    </source>
</reference>
<feature type="transmembrane region" description="Helical" evidence="1">
    <location>
        <begin position="81"/>
        <end position="99"/>
    </location>
</feature>
<dbReference type="Proteomes" id="UP000191024">
    <property type="component" value="Chromosome D"/>
</dbReference>
<evidence type="ECO:0000256" key="1">
    <source>
        <dbReference type="SAM" id="Phobius"/>
    </source>
</evidence>
<dbReference type="GO" id="GO:0005886">
    <property type="term" value="C:plasma membrane"/>
    <property type="evidence" value="ECO:0007669"/>
    <property type="project" value="InterPro"/>
</dbReference>
<dbReference type="OrthoDB" id="2128042at2759"/>
<dbReference type="GO" id="GO:0015079">
    <property type="term" value="F:potassium ion transmembrane transporter activity"/>
    <property type="evidence" value="ECO:0007669"/>
    <property type="project" value="InterPro"/>
</dbReference>
<keyword evidence="1" id="KW-1133">Transmembrane helix</keyword>
<dbReference type="Pfam" id="PF16944">
    <property type="entry name" value="KCH"/>
    <property type="match status" value="1"/>
</dbReference>
<sequence>MFNNDWKLSINAKSFEALDTSLFKNYKFSTLVNFAFFVVFLSLLKALLFVSDVYTCVKLLAFNTWSNNIIQPYIPFRISKWLFSACILASVVLMIWEVARGIAIYRTRNISLTYVNNFSRAVYSLTQYDKFCIYNRITPKGTYQRAAFFTFFELKDCLRLLFADTPRQVINGLTLWSVLIAVNSGSDMGKLENLSGLIAKIETIAKTNREEAVILSFMLFSFVVWAFFISKLILACVCSIFVYYHIFNERKYGGLKEYVCVTVSDRVDQLVKKYENKRSLAKTFAGGVPSAVSLLRDDDLEAAKLIPNNPYGPKLAANGDESVFESREFSGESKELSLDYEKDALQPTSAIRALGAGRERPVVVGQRLDSQELVPKKLTHTETLVSAISSRTLPSVHFGANAPTNAIAESFPLEPTTTPLQRPRPPPTPALDTASLNFDTIAHTGRAHVGPAHVASNHVYTPEQAYFGGRFVEQPDEHSYPQRSTSVLDRRQHIENEDYQNFMSRVQHTNQFT</sequence>
<keyword evidence="1" id="KW-0812">Transmembrane</keyword>
<dbReference type="AlphaFoldDB" id="A0A1G4JEG2"/>